<dbReference type="RefSeq" id="XP_022766377.1">
    <property type="nucleotide sequence ID" value="XM_022910642.1"/>
</dbReference>
<keyword evidence="9" id="KW-1185">Reference proteome</keyword>
<evidence type="ECO:0000256" key="2">
    <source>
        <dbReference type="ARBA" id="ARBA00009374"/>
    </source>
</evidence>
<dbReference type="GO" id="GO:0005737">
    <property type="term" value="C:cytoplasm"/>
    <property type="evidence" value="ECO:0007669"/>
    <property type="project" value="UniProtKB-SubCell"/>
</dbReference>
<gene>
    <name evidence="10" type="primary">LOC111311269</name>
</gene>
<comment type="subcellular location">
    <subcellularLocation>
        <location evidence="1">Cytoplasm</location>
    </subcellularLocation>
</comment>
<dbReference type="PROSITE" id="PS51795">
    <property type="entry name" value="ZF_FLZ"/>
    <property type="match status" value="1"/>
</dbReference>
<evidence type="ECO:0000256" key="6">
    <source>
        <dbReference type="PROSITE-ProRule" id="PRU01131"/>
    </source>
</evidence>
<evidence type="ECO:0000259" key="8">
    <source>
        <dbReference type="PROSITE" id="PS51795"/>
    </source>
</evidence>
<proteinExistence type="inferred from homology"/>
<dbReference type="OrthoDB" id="1925036at2759"/>
<evidence type="ECO:0000256" key="7">
    <source>
        <dbReference type="SAM" id="MobiDB-lite"/>
    </source>
</evidence>
<sequence length="183" mass="19699">MLLGKRPRPPMKRTTSMTKITFDLNTTNDEAPPSDPHNPFNDYPTQAAAGLFGGVWGQQVQANGGGVAAAVSGGGVGSGLEELDQRLLATVSPRVNRRYSADFMETPHFLRSCGLCRRRLVPGRDIYMYRGDSAFCSLECRQQQMNQDEKKEKCSIASKKQAAAASSAARSGVSTKGETVAAI</sequence>
<keyword evidence="4" id="KW-0479">Metal-binding</keyword>
<dbReference type="AlphaFoldDB" id="A0A6P6ANC9"/>
<reference evidence="10" key="1">
    <citation type="submission" date="2025-08" db="UniProtKB">
        <authorList>
            <consortium name="RefSeq"/>
        </authorList>
    </citation>
    <scope>IDENTIFICATION</scope>
    <source>
        <tissue evidence="10">Fruit stalk</tissue>
    </source>
</reference>
<dbReference type="PANTHER" id="PTHR33059:SF4">
    <property type="entry name" value="FCS-LIKE ZINC FINGER 5"/>
    <property type="match status" value="1"/>
</dbReference>
<accession>A0A6P6ANC9</accession>
<dbReference type="InterPro" id="IPR007650">
    <property type="entry name" value="Zf-FLZ_dom"/>
</dbReference>
<dbReference type="Pfam" id="PF04570">
    <property type="entry name" value="zf-FLZ"/>
    <property type="match status" value="1"/>
</dbReference>
<protein>
    <submittedName>
        <fullName evidence="10">Uncharacterized protein LOC111311269 isoform X1</fullName>
    </submittedName>
</protein>
<feature type="domain" description="FLZ-type" evidence="8">
    <location>
        <begin position="108"/>
        <end position="152"/>
    </location>
</feature>
<keyword evidence="5" id="KW-0863">Zinc-finger</keyword>
<keyword evidence="3" id="KW-0963">Cytoplasm</keyword>
<comment type="similarity">
    <text evidence="2">Belongs to the FLZ family.</text>
</comment>
<evidence type="ECO:0000256" key="3">
    <source>
        <dbReference type="ARBA" id="ARBA00022490"/>
    </source>
</evidence>
<dbReference type="PANTHER" id="PTHR33059">
    <property type="entry name" value="FCS-LIKE ZINC FINGER 5"/>
    <property type="match status" value="1"/>
</dbReference>
<organism evidence="9 10">
    <name type="scientific">Durio zibethinus</name>
    <name type="common">Durian</name>
    <dbReference type="NCBI Taxonomy" id="66656"/>
    <lineage>
        <taxon>Eukaryota</taxon>
        <taxon>Viridiplantae</taxon>
        <taxon>Streptophyta</taxon>
        <taxon>Embryophyta</taxon>
        <taxon>Tracheophyta</taxon>
        <taxon>Spermatophyta</taxon>
        <taxon>Magnoliopsida</taxon>
        <taxon>eudicotyledons</taxon>
        <taxon>Gunneridae</taxon>
        <taxon>Pentapetalae</taxon>
        <taxon>rosids</taxon>
        <taxon>malvids</taxon>
        <taxon>Malvales</taxon>
        <taxon>Malvaceae</taxon>
        <taxon>Helicteroideae</taxon>
        <taxon>Durio</taxon>
    </lineage>
</organism>
<dbReference type="Proteomes" id="UP000515121">
    <property type="component" value="Unplaced"/>
</dbReference>
<feature type="zinc finger region" description="FLZ-type" evidence="6">
    <location>
        <begin position="108"/>
        <end position="152"/>
    </location>
</feature>
<evidence type="ECO:0000256" key="1">
    <source>
        <dbReference type="ARBA" id="ARBA00004496"/>
    </source>
</evidence>
<feature type="region of interest" description="Disordered" evidence="7">
    <location>
        <begin position="164"/>
        <end position="183"/>
    </location>
</feature>
<dbReference type="GO" id="GO:0008270">
    <property type="term" value="F:zinc ion binding"/>
    <property type="evidence" value="ECO:0007669"/>
    <property type="project" value="UniProtKB-KW"/>
</dbReference>
<evidence type="ECO:0000313" key="9">
    <source>
        <dbReference type="Proteomes" id="UP000515121"/>
    </source>
</evidence>
<name>A0A6P6ANC9_DURZI</name>
<evidence type="ECO:0000256" key="5">
    <source>
        <dbReference type="ARBA" id="ARBA00022771"/>
    </source>
</evidence>
<dbReference type="GeneID" id="111311269"/>
<evidence type="ECO:0000313" key="10">
    <source>
        <dbReference type="RefSeq" id="XP_022766377.1"/>
    </source>
</evidence>
<evidence type="ECO:0000256" key="4">
    <source>
        <dbReference type="ARBA" id="ARBA00022723"/>
    </source>
</evidence>
<keyword evidence="5" id="KW-0862">Zinc</keyword>
<dbReference type="KEGG" id="dzi:111311269"/>